<proteinExistence type="predicted"/>
<sequence>MATLTKTSLREALHQKGVPVPPGSPKETLVRLYRKHFPGSDTARDGLLDFSSDEEADTQASMACQLGIGRCSVAGGLMTASHWRRVRNGARPFARVSVGHDTSLPVEVSQGVRSLTNDELYAKLRDFGEPVGPIVDTTRSLYEKRLQRYMNSGGTPKPATSHQGNNTAEFSAAEEEAENDDDYEGTPLQDVPPSRLGVGTQGGVFGSLNDFEGPLTSRTSASFTGASPPLQQMSLRARTGAASRKEEASSGNHVQAQTAQQRPRKGFSLLLKVAIAVAVVGVNLLIYANLEYFKSDVPVPSVVNK</sequence>
<organism evidence="1 2">
    <name type="scientific">Dermacentor silvarum</name>
    <name type="common">Tick</name>
    <dbReference type="NCBI Taxonomy" id="543639"/>
    <lineage>
        <taxon>Eukaryota</taxon>
        <taxon>Metazoa</taxon>
        <taxon>Ecdysozoa</taxon>
        <taxon>Arthropoda</taxon>
        <taxon>Chelicerata</taxon>
        <taxon>Arachnida</taxon>
        <taxon>Acari</taxon>
        <taxon>Parasitiformes</taxon>
        <taxon>Ixodida</taxon>
        <taxon>Ixodoidea</taxon>
        <taxon>Ixodidae</taxon>
        <taxon>Rhipicephalinae</taxon>
        <taxon>Dermacentor</taxon>
    </lineage>
</organism>
<evidence type="ECO:0000313" key="1">
    <source>
        <dbReference type="EMBL" id="KAH7937116.1"/>
    </source>
</evidence>
<protein>
    <submittedName>
        <fullName evidence="1">Uncharacterized protein</fullName>
    </submittedName>
</protein>
<name>A0ACB8C8C3_DERSI</name>
<keyword evidence="2" id="KW-1185">Reference proteome</keyword>
<accession>A0ACB8C8C3</accession>
<gene>
    <name evidence="1" type="ORF">HPB49_007976</name>
</gene>
<evidence type="ECO:0000313" key="2">
    <source>
        <dbReference type="Proteomes" id="UP000821865"/>
    </source>
</evidence>
<dbReference type="Proteomes" id="UP000821865">
    <property type="component" value="Chromosome 8"/>
</dbReference>
<comment type="caution">
    <text evidence="1">The sequence shown here is derived from an EMBL/GenBank/DDBJ whole genome shotgun (WGS) entry which is preliminary data.</text>
</comment>
<dbReference type="EMBL" id="CM023477">
    <property type="protein sequence ID" value="KAH7937116.1"/>
    <property type="molecule type" value="Genomic_DNA"/>
</dbReference>
<reference evidence="1" key="1">
    <citation type="submission" date="2020-05" db="EMBL/GenBank/DDBJ databases">
        <title>Large-scale comparative analyses of tick genomes elucidate their genetic diversity and vector capacities.</title>
        <authorList>
            <person name="Jia N."/>
            <person name="Wang J."/>
            <person name="Shi W."/>
            <person name="Du L."/>
            <person name="Sun Y."/>
            <person name="Zhan W."/>
            <person name="Jiang J."/>
            <person name="Wang Q."/>
            <person name="Zhang B."/>
            <person name="Ji P."/>
            <person name="Sakyi L.B."/>
            <person name="Cui X."/>
            <person name="Yuan T."/>
            <person name="Jiang B."/>
            <person name="Yang W."/>
            <person name="Lam T.T.-Y."/>
            <person name="Chang Q."/>
            <person name="Ding S."/>
            <person name="Wang X."/>
            <person name="Zhu J."/>
            <person name="Ruan X."/>
            <person name="Zhao L."/>
            <person name="Wei J."/>
            <person name="Que T."/>
            <person name="Du C."/>
            <person name="Cheng J."/>
            <person name="Dai P."/>
            <person name="Han X."/>
            <person name="Huang E."/>
            <person name="Gao Y."/>
            <person name="Liu J."/>
            <person name="Shao H."/>
            <person name="Ye R."/>
            <person name="Li L."/>
            <person name="Wei W."/>
            <person name="Wang X."/>
            <person name="Wang C."/>
            <person name="Yang T."/>
            <person name="Huo Q."/>
            <person name="Li W."/>
            <person name="Guo W."/>
            <person name="Chen H."/>
            <person name="Zhou L."/>
            <person name="Ni X."/>
            <person name="Tian J."/>
            <person name="Zhou Y."/>
            <person name="Sheng Y."/>
            <person name="Liu T."/>
            <person name="Pan Y."/>
            <person name="Xia L."/>
            <person name="Li J."/>
            <person name="Zhao F."/>
            <person name="Cao W."/>
        </authorList>
    </citation>
    <scope>NUCLEOTIDE SEQUENCE</scope>
    <source>
        <strain evidence="1">Dsil-2018</strain>
    </source>
</reference>